<evidence type="ECO:0000313" key="3">
    <source>
        <dbReference type="Proteomes" id="UP000181917"/>
    </source>
</evidence>
<protein>
    <submittedName>
        <fullName evidence="2">Uncharacterized protein</fullName>
    </submittedName>
</protein>
<name>A0A1H1FL82_9MICC</name>
<feature type="region of interest" description="Disordered" evidence="1">
    <location>
        <begin position="25"/>
        <end position="53"/>
    </location>
</feature>
<evidence type="ECO:0000256" key="1">
    <source>
        <dbReference type="SAM" id="MobiDB-lite"/>
    </source>
</evidence>
<keyword evidence="3" id="KW-1185">Reference proteome</keyword>
<sequence length="53" mass="5949">MELFLALAFILVIVATVAIIPSDGHGHTPEERSLQDWSDGVLPSRPFSQLMRW</sequence>
<proteinExistence type="predicted"/>
<reference evidence="2 3" key="1">
    <citation type="submission" date="2016-10" db="EMBL/GenBank/DDBJ databases">
        <authorList>
            <person name="de Groot N.N."/>
        </authorList>
    </citation>
    <scope>NUCLEOTIDE SEQUENCE [LARGE SCALE GENOMIC DNA]</scope>
    <source>
        <strain evidence="2 3">DSM 20117</strain>
    </source>
</reference>
<dbReference type="AlphaFoldDB" id="A0A1H1FL82"/>
<dbReference type="EMBL" id="FNKH01000002">
    <property type="protein sequence ID" value="SDR01792.1"/>
    <property type="molecule type" value="Genomic_DNA"/>
</dbReference>
<evidence type="ECO:0000313" key="2">
    <source>
        <dbReference type="EMBL" id="SDR01792.1"/>
    </source>
</evidence>
<gene>
    <name evidence="2" type="ORF">SAMN04489742_3518</name>
</gene>
<organism evidence="2 3">
    <name type="scientific">Crystallibacter crystallopoietes</name>
    <dbReference type="NCBI Taxonomy" id="37928"/>
    <lineage>
        <taxon>Bacteria</taxon>
        <taxon>Bacillati</taxon>
        <taxon>Actinomycetota</taxon>
        <taxon>Actinomycetes</taxon>
        <taxon>Micrococcales</taxon>
        <taxon>Micrococcaceae</taxon>
        <taxon>Crystallibacter</taxon>
    </lineage>
</organism>
<dbReference type="Proteomes" id="UP000181917">
    <property type="component" value="Unassembled WGS sequence"/>
</dbReference>
<dbReference type="RefSeq" id="WP_158300501.1">
    <property type="nucleotide sequence ID" value="NZ_CP018863.1"/>
</dbReference>
<accession>A0A1H1FL82</accession>
<feature type="compositionally biased region" description="Basic and acidic residues" evidence="1">
    <location>
        <begin position="25"/>
        <end position="34"/>
    </location>
</feature>